<organism evidence="1 2">
    <name type="scientific">Candidatus Promineifilum breve</name>
    <dbReference type="NCBI Taxonomy" id="1806508"/>
    <lineage>
        <taxon>Bacteria</taxon>
        <taxon>Bacillati</taxon>
        <taxon>Chloroflexota</taxon>
        <taxon>Ardenticatenia</taxon>
        <taxon>Candidatus Promineifilales</taxon>
        <taxon>Candidatus Promineifilaceae</taxon>
        <taxon>Candidatus Promineifilum</taxon>
    </lineage>
</organism>
<dbReference type="SUPFAM" id="SSF143880">
    <property type="entry name" value="NE0471 N-terminal domain-like"/>
    <property type="match status" value="1"/>
</dbReference>
<protein>
    <recommendedName>
        <fullName evidence="3">DUF2442 domain-containing protein</fullName>
    </recommendedName>
</protein>
<dbReference type="Proteomes" id="UP000215027">
    <property type="component" value="Chromosome I"/>
</dbReference>
<accession>A0A160T4A4</accession>
<evidence type="ECO:0000313" key="1">
    <source>
        <dbReference type="EMBL" id="CUS04896.2"/>
    </source>
</evidence>
<sequence>MMLPRINGVRHLHDYVLHLIFANGEEADLDLAGRVRGRGGVFKPLEDIAFFAQVAVDPEAHTLVWPNGVDLDPDGLYSEATGTPLPIPTV</sequence>
<dbReference type="InterPro" id="IPR036782">
    <property type="entry name" value="NE0471-like_N"/>
</dbReference>
<gene>
    <name evidence="1" type="ORF">CFX0092_A3018</name>
</gene>
<name>A0A160T4A4_9CHLR</name>
<dbReference type="AlphaFoldDB" id="A0A160T4A4"/>
<dbReference type="Pfam" id="PF10387">
    <property type="entry name" value="DUF2442"/>
    <property type="match status" value="1"/>
</dbReference>
<reference evidence="1" key="1">
    <citation type="submission" date="2016-01" db="EMBL/GenBank/DDBJ databases">
        <authorList>
            <person name="Mcilroy J.S."/>
            <person name="Karst M S."/>
            <person name="Albertsen M."/>
        </authorList>
    </citation>
    <scope>NUCLEOTIDE SEQUENCE</scope>
    <source>
        <strain evidence="1">Cfx-K</strain>
    </source>
</reference>
<evidence type="ECO:0000313" key="2">
    <source>
        <dbReference type="Proteomes" id="UP000215027"/>
    </source>
</evidence>
<dbReference type="EMBL" id="LN890655">
    <property type="protein sequence ID" value="CUS04896.2"/>
    <property type="molecule type" value="Genomic_DNA"/>
</dbReference>
<dbReference type="KEGG" id="pbf:CFX0092_A3018"/>
<evidence type="ECO:0008006" key="3">
    <source>
        <dbReference type="Google" id="ProtNLM"/>
    </source>
</evidence>
<dbReference type="Gene3D" id="3.30.2020.10">
    <property type="entry name" value="NE0471-like N-terminal domain"/>
    <property type="match status" value="1"/>
</dbReference>
<proteinExistence type="predicted"/>
<keyword evidence="2" id="KW-1185">Reference proteome</keyword>
<dbReference type="RefSeq" id="WP_197699788.1">
    <property type="nucleotide sequence ID" value="NZ_LN890655.1"/>
</dbReference>
<dbReference type="InterPro" id="IPR018841">
    <property type="entry name" value="DUF2442"/>
</dbReference>